<reference evidence="1" key="1">
    <citation type="submission" date="2019-10" db="EMBL/GenBank/DDBJ databases">
        <authorList>
            <consortium name="Genoscope - CEA"/>
            <person name="William W."/>
        </authorList>
    </citation>
    <scope>NUCLEOTIDE SEQUENCE [LARGE SCALE GENOMIC DNA]</scope>
    <source>
        <strain evidence="1">BBR_PRJEB10992</strain>
    </source>
</reference>
<dbReference type="EMBL" id="CZCU02000046">
    <property type="protein sequence ID" value="VXD11715.1"/>
    <property type="molecule type" value="Genomic_DNA"/>
</dbReference>
<evidence type="ECO:0000313" key="1">
    <source>
        <dbReference type="EMBL" id="VXD11715.1"/>
    </source>
</evidence>
<organism evidence="1 2">
    <name type="scientific">Planktothrix serta PCC 8927</name>
    <dbReference type="NCBI Taxonomy" id="671068"/>
    <lineage>
        <taxon>Bacteria</taxon>
        <taxon>Bacillati</taxon>
        <taxon>Cyanobacteriota</taxon>
        <taxon>Cyanophyceae</taxon>
        <taxon>Oscillatoriophycideae</taxon>
        <taxon>Oscillatoriales</taxon>
        <taxon>Microcoleaceae</taxon>
        <taxon>Planktothrix</taxon>
    </lineage>
</organism>
<sequence>MFHYGIVMEYMGSAPRTLCDGAMGGAQASHLVPHQSVIVDQPKS</sequence>
<keyword evidence="2" id="KW-1185">Reference proteome</keyword>
<dbReference type="AlphaFoldDB" id="A0A7Z9DW38"/>
<gene>
    <name evidence="1" type="ORF">PL8927_140251</name>
</gene>
<dbReference type="Proteomes" id="UP000184550">
    <property type="component" value="Unassembled WGS sequence"/>
</dbReference>
<evidence type="ECO:0000313" key="2">
    <source>
        <dbReference type="Proteomes" id="UP000184550"/>
    </source>
</evidence>
<comment type="caution">
    <text evidence="1">The sequence shown here is derived from an EMBL/GenBank/DDBJ whole genome shotgun (WGS) entry which is preliminary data.</text>
</comment>
<name>A0A7Z9DW38_9CYAN</name>
<protein>
    <submittedName>
        <fullName evidence="1">Uncharacterized protein</fullName>
    </submittedName>
</protein>
<proteinExistence type="predicted"/>
<accession>A0A7Z9DW38</accession>